<sequence>MLRVNSVAMFWTFRIAILTARLARWLGNWLSCNVSRFRSDVPASTHAAAAHSEESLCVSKLCSKAYIKEENFFNNLSNRELSVVPGILAL</sequence>
<reference evidence="1" key="1">
    <citation type="submission" date="2016-07" db="EMBL/GenBank/DDBJ databases">
        <authorList>
            <person name="Bretaudeau A."/>
        </authorList>
    </citation>
    <scope>NUCLEOTIDE SEQUENCE</scope>
    <source>
        <strain evidence="1">Rice</strain>
        <tissue evidence="1">Whole body</tissue>
    </source>
</reference>
<gene>
    <name evidence="1" type="ORF">SFRICE_006359</name>
</gene>
<dbReference type="AlphaFoldDB" id="A0A2H1VAG0"/>
<dbReference type="EMBL" id="ODYU01001515">
    <property type="protein sequence ID" value="SOQ37840.1"/>
    <property type="molecule type" value="Genomic_DNA"/>
</dbReference>
<proteinExistence type="predicted"/>
<organism evidence="1">
    <name type="scientific">Spodoptera frugiperda</name>
    <name type="common">Fall armyworm</name>
    <dbReference type="NCBI Taxonomy" id="7108"/>
    <lineage>
        <taxon>Eukaryota</taxon>
        <taxon>Metazoa</taxon>
        <taxon>Ecdysozoa</taxon>
        <taxon>Arthropoda</taxon>
        <taxon>Hexapoda</taxon>
        <taxon>Insecta</taxon>
        <taxon>Pterygota</taxon>
        <taxon>Neoptera</taxon>
        <taxon>Endopterygota</taxon>
        <taxon>Lepidoptera</taxon>
        <taxon>Glossata</taxon>
        <taxon>Ditrysia</taxon>
        <taxon>Noctuoidea</taxon>
        <taxon>Noctuidae</taxon>
        <taxon>Amphipyrinae</taxon>
        <taxon>Spodoptera</taxon>
    </lineage>
</organism>
<name>A0A2H1VAG0_SPOFR</name>
<accession>A0A2H1VAG0</accession>
<evidence type="ECO:0000313" key="1">
    <source>
        <dbReference type="EMBL" id="SOQ37840.1"/>
    </source>
</evidence>
<protein>
    <submittedName>
        <fullName evidence="1">SFRICE_006359</fullName>
    </submittedName>
</protein>